<evidence type="ECO:0000313" key="10">
    <source>
        <dbReference type="EMBL" id="MCW6534519.1"/>
    </source>
</evidence>
<keyword evidence="11" id="KW-1185">Reference proteome</keyword>
<comment type="cofactor">
    <cofactor evidence="1 6">
        <name>FAD</name>
        <dbReference type="ChEBI" id="CHEBI:57692"/>
    </cofactor>
</comment>
<dbReference type="Pfam" id="PF00441">
    <property type="entry name" value="Acyl-CoA_dh_1"/>
    <property type="match status" value="1"/>
</dbReference>
<dbReference type="Proteomes" id="UP001165565">
    <property type="component" value="Unassembled WGS sequence"/>
</dbReference>
<evidence type="ECO:0000259" key="8">
    <source>
        <dbReference type="Pfam" id="PF02770"/>
    </source>
</evidence>
<dbReference type="RefSeq" id="WP_265268401.1">
    <property type="nucleotide sequence ID" value="NZ_JANFAV010000003.1"/>
</dbReference>
<dbReference type="PROSITE" id="PS00072">
    <property type="entry name" value="ACYL_COA_DH_1"/>
    <property type="match status" value="1"/>
</dbReference>
<dbReference type="InterPro" id="IPR006089">
    <property type="entry name" value="Acyl-CoA_DH_CS"/>
</dbReference>
<dbReference type="AlphaFoldDB" id="A0AA41ZCS1"/>
<sequence length="390" mass="41954">MADGYRSMIGFRFPSPPPSPAAEALRTEVRAFLAEALATRSPAARAESWSGFDRDFSRAIGAKGWLGMTWPKRYGGHERSAFERYVVIEEMLAAGAPVAAHWIADRQSGPTLLKFGTEEQKATILPRIAAGELVFCIGMSEPDSGSDLAATRTRATPVDGGWRVTGTKLWTTGAHHADYMILFCRTSGTNSDRQAGTSQLLVDLHATEGVTIRPIIDLAGQHHFNEVHFENAFLPAAALIGAEGGGWDQVMSELAFERSGPERFLSSMQLLLELIAVLREAPGDAARLALGRLTAHLVVLRRLSRGVAALLEAGENPAVHAAIVKDLGATFEQDLPEIARALVDAEPDRASTSDFVAVLAHTMLNAPSFSLRGGTREILRGIIARGLGVR</sequence>
<dbReference type="InterPro" id="IPR036250">
    <property type="entry name" value="AcylCo_DH-like_C"/>
</dbReference>
<dbReference type="SUPFAM" id="SSF47203">
    <property type="entry name" value="Acyl-CoA dehydrogenase C-terminal domain-like"/>
    <property type="match status" value="1"/>
</dbReference>
<evidence type="ECO:0000256" key="6">
    <source>
        <dbReference type="RuleBase" id="RU362125"/>
    </source>
</evidence>
<dbReference type="PANTHER" id="PTHR43292">
    <property type="entry name" value="ACYL-COA DEHYDROGENASE"/>
    <property type="match status" value="1"/>
</dbReference>
<organism evidence="10 11">
    <name type="scientific">Sphingomonas lycopersici</name>
    <dbReference type="NCBI Taxonomy" id="2951807"/>
    <lineage>
        <taxon>Bacteria</taxon>
        <taxon>Pseudomonadati</taxon>
        <taxon>Pseudomonadota</taxon>
        <taxon>Alphaproteobacteria</taxon>
        <taxon>Sphingomonadales</taxon>
        <taxon>Sphingomonadaceae</taxon>
        <taxon>Sphingomonas</taxon>
    </lineage>
</organism>
<dbReference type="Pfam" id="PF02770">
    <property type="entry name" value="Acyl-CoA_dh_M"/>
    <property type="match status" value="1"/>
</dbReference>
<dbReference type="InterPro" id="IPR009100">
    <property type="entry name" value="AcylCoA_DH/oxidase_NM_dom_sf"/>
</dbReference>
<feature type="domain" description="Acyl-CoA dehydrogenase/oxidase C-terminal" evidence="7">
    <location>
        <begin position="244"/>
        <end position="387"/>
    </location>
</feature>
<keyword evidence="5 6" id="KW-0560">Oxidoreductase</keyword>
<dbReference type="Gene3D" id="1.20.140.10">
    <property type="entry name" value="Butyryl-CoA Dehydrogenase, subunit A, domain 3"/>
    <property type="match status" value="1"/>
</dbReference>
<name>A0AA41ZCS1_9SPHN</name>
<comment type="similarity">
    <text evidence="2 6">Belongs to the acyl-CoA dehydrogenase family.</text>
</comment>
<evidence type="ECO:0000256" key="5">
    <source>
        <dbReference type="ARBA" id="ARBA00023002"/>
    </source>
</evidence>
<dbReference type="InterPro" id="IPR013786">
    <property type="entry name" value="AcylCoA_DH/ox_N"/>
</dbReference>
<feature type="domain" description="Acyl-CoA dehydrogenase/oxidase N-terminal" evidence="9">
    <location>
        <begin position="20"/>
        <end position="132"/>
    </location>
</feature>
<dbReference type="GO" id="GO:0003995">
    <property type="term" value="F:acyl-CoA dehydrogenase activity"/>
    <property type="evidence" value="ECO:0007669"/>
    <property type="project" value="InterPro"/>
</dbReference>
<reference evidence="10" key="1">
    <citation type="submission" date="2022-06" db="EMBL/GenBank/DDBJ databases">
        <title>Sphingomonas sp. nov. isolated from rhizosphere soil of tomato.</title>
        <authorList>
            <person name="Dong H."/>
            <person name="Gao R."/>
        </authorList>
    </citation>
    <scope>NUCLEOTIDE SEQUENCE</scope>
    <source>
        <strain evidence="10">MMSM24</strain>
    </source>
</reference>
<dbReference type="GO" id="GO:0005886">
    <property type="term" value="C:plasma membrane"/>
    <property type="evidence" value="ECO:0007669"/>
    <property type="project" value="TreeGrafter"/>
</dbReference>
<evidence type="ECO:0000256" key="3">
    <source>
        <dbReference type="ARBA" id="ARBA00022630"/>
    </source>
</evidence>
<dbReference type="InterPro" id="IPR037069">
    <property type="entry name" value="AcylCoA_DH/ox_N_sf"/>
</dbReference>
<evidence type="ECO:0000256" key="4">
    <source>
        <dbReference type="ARBA" id="ARBA00022827"/>
    </source>
</evidence>
<evidence type="ECO:0000259" key="9">
    <source>
        <dbReference type="Pfam" id="PF02771"/>
    </source>
</evidence>
<dbReference type="InterPro" id="IPR009075">
    <property type="entry name" value="AcylCo_DH/oxidase_C"/>
</dbReference>
<comment type="caution">
    <text evidence="10">The sequence shown here is derived from an EMBL/GenBank/DDBJ whole genome shotgun (WGS) entry which is preliminary data.</text>
</comment>
<dbReference type="EMBL" id="JANFAV010000003">
    <property type="protein sequence ID" value="MCW6534519.1"/>
    <property type="molecule type" value="Genomic_DNA"/>
</dbReference>
<accession>A0AA41ZCS1</accession>
<dbReference type="InterPro" id="IPR046373">
    <property type="entry name" value="Acyl-CoA_Oxase/DH_mid-dom_sf"/>
</dbReference>
<evidence type="ECO:0000256" key="2">
    <source>
        <dbReference type="ARBA" id="ARBA00009347"/>
    </source>
</evidence>
<keyword evidence="4 6" id="KW-0274">FAD</keyword>
<dbReference type="InterPro" id="IPR052161">
    <property type="entry name" value="Mycobact_Acyl-CoA_DH"/>
</dbReference>
<dbReference type="GO" id="GO:0050660">
    <property type="term" value="F:flavin adenine dinucleotide binding"/>
    <property type="evidence" value="ECO:0007669"/>
    <property type="project" value="InterPro"/>
</dbReference>
<keyword evidence="3 6" id="KW-0285">Flavoprotein</keyword>
<gene>
    <name evidence="10" type="ORF">NEE01_06940</name>
</gene>
<dbReference type="InterPro" id="IPR006091">
    <property type="entry name" value="Acyl-CoA_Oxase/DH_mid-dom"/>
</dbReference>
<protein>
    <submittedName>
        <fullName evidence="10">Acyl-CoA dehydrogenase family protein</fullName>
    </submittedName>
</protein>
<proteinExistence type="inferred from homology"/>
<dbReference type="PANTHER" id="PTHR43292:SF4">
    <property type="entry name" value="ACYL-COA DEHYDROGENASE FADE34"/>
    <property type="match status" value="1"/>
</dbReference>
<dbReference type="Gene3D" id="2.40.110.10">
    <property type="entry name" value="Butyryl-CoA Dehydrogenase, subunit A, domain 2"/>
    <property type="match status" value="1"/>
</dbReference>
<evidence type="ECO:0000256" key="1">
    <source>
        <dbReference type="ARBA" id="ARBA00001974"/>
    </source>
</evidence>
<evidence type="ECO:0000259" key="7">
    <source>
        <dbReference type="Pfam" id="PF00441"/>
    </source>
</evidence>
<dbReference type="Gene3D" id="1.10.540.10">
    <property type="entry name" value="Acyl-CoA dehydrogenase/oxidase, N-terminal domain"/>
    <property type="match status" value="1"/>
</dbReference>
<evidence type="ECO:0000313" key="11">
    <source>
        <dbReference type="Proteomes" id="UP001165565"/>
    </source>
</evidence>
<feature type="domain" description="Acyl-CoA oxidase/dehydrogenase middle" evidence="8">
    <location>
        <begin position="136"/>
        <end position="231"/>
    </location>
</feature>
<dbReference type="Pfam" id="PF02771">
    <property type="entry name" value="Acyl-CoA_dh_N"/>
    <property type="match status" value="1"/>
</dbReference>
<dbReference type="SUPFAM" id="SSF56645">
    <property type="entry name" value="Acyl-CoA dehydrogenase NM domain-like"/>
    <property type="match status" value="1"/>
</dbReference>